<dbReference type="PANTHER" id="PTHR35137">
    <property type="entry name" value="CHROMOPHORE LYASE CRL, CHLOROPLASTIC"/>
    <property type="match status" value="1"/>
</dbReference>
<keyword evidence="3" id="KW-0732">Signal</keyword>
<dbReference type="Gene3D" id="2.40.128.590">
    <property type="entry name" value="CpcT/CpeT domain"/>
    <property type="match status" value="1"/>
</dbReference>
<dbReference type="Proteomes" id="UP001327027">
    <property type="component" value="Unassembled WGS sequence"/>
</dbReference>
<dbReference type="PROSITE" id="PS51257">
    <property type="entry name" value="PROKAR_LIPOPROTEIN"/>
    <property type="match status" value="1"/>
</dbReference>
<dbReference type="Pfam" id="PF06206">
    <property type="entry name" value="CpeT"/>
    <property type="match status" value="1"/>
</dbReference>
<evidence type="ECO:0000313" key="4">
    <source>
        <dbReference type="EMBL" id="MEB3344846.1"/>
    </source>
</evidence>
<keyword evidence="2 4" id="KW-0456">Lyase</keyword>
<sequence>MKRLLPFFLLSIFLFGCNSKSAKDTELNNLVNLVLGEFSNEEQAKNDASYAHLNLVNARIWKDKPGYWVYSEVSDAKQDLYIYSQRIVNYKRLDSTSFISTSYIIDGAKDFESGWKDPNIFDELTMDDIEMRRGCEVYYKKKTSTIFSGKTDKGSCISSIKGIDYITSAFVVSKDKISVWTRGYDQKGKQVWGKIKGPFKYKKQ</sequence>
<dbReference type="RefSeq" id="WP_324178883.1">
    <property type="nucleotide sequence ID" value="NZ_BAABAW010000003.1"/>
</dbReference>
<comment type="similarity">
    <text evidence="1">Belongs to the CpcT/CpeT biliprotein lyase family.</text>
</comment>
<feature type="signal peptide" evidence="3">
    <location>
        <begin position="1"/>
        <end position="22"/>
    </location>
</feature>
<dbReference type="GO" id="GO:0016829">
    <property type="term" value="F:lyase activity"/>
    <property type="evidence" value="ECO:0007669"/>
    <property type="project" value="UniProtKB-KW"/>
</dbReference>
<protein>
    <submittedName>
        <fullName evidence="4">Chromophore lyase CpcT/CpeT</fullName>
    </submittedName>
</protein>
<dbReference type="CDD" id="cd16338">
    <property type="entry name" value="CpcT"/>
    <property type="match status" value="1"/>
</dbReference>
<comment type="caution">
    <text evidence="4">The sequence shown here is derived from an EMBL/GenBank/DDBJ whole genome shotgun (WGS) entry which is preliminary data.</text>
</comment>
<evidence type="ECO:0000256" key="2">
    <source>
        <dbReference type="ARBA" id="ARBA00023239"/>
    </source>
</evidence>
<organism evidence="4 5">
    <name type="scientific">Aquimarina gracilis</name>
    <dbReference type="NCBI Taxonomy" id="874422"/>
    <lineage>
        <taxon>Bacteria</taxon>
        <taxon>Pseudomonadati</taxon>
        <taxon>Bacteroidota</taxon>
        <taxon>Flavobacteriia</taxon>
        <taxon>Flavobacteriales</taxon>
        <taxon>Flavobacteriaceae</taxon>
        <taxon>Aquimarina</taxon>
    </lineage>
</organism>
<keyword evidence="5" id="KW-1185">Reference proteome</keyword>
<reference evidence="4 5" key="1">
    <citation type="journal article" date="2013" name="Int. J. Syst. Evol. Microbiol.">
        <title>Aquimarina gracilis sp. nov., isolated from the gut microflora of a mussel, Mytilus coruscus, and emended description of Aquimarina spongiae.</title>
        <authorList>
            <person name="Park S.C."/>
            <person name="Choe H.N."/>
            <person name="Baik K.S."/>
            <person name="Seong C.N."/>
        </authorList>
    </citation>
    <scope>NUCLEOTIDE SEQUENCE [LARGE SCALE GENOMIC DNA]</scope>
    <source>
        <strain evidence="4 5">PSC32</strain>
    </source>
</reference>
<dbReference type="EMBL" id="JAYKLX010000002">
    <property type="protein sequence ID" value="MEB3344846.1"/>
    <property type="molecule type" value="Genomic_DNA"/>
</dbReference>
<dbReference type="InterPro" id="IPR038672">
    <property type="entry name" value="CpcT/CpeT_sf"/>
</dbReference>
<dbReference type="InterPro" id="IPR010404">
    <property type="entry name" value="CpcT/CpeT"/>
</dbReference>
<evidence type="ECO:0000256" key="1">
    <source>
        <dbReference type="ARBA" id="ARBA00008206"/>
    </source>
</evidence>
<accession>A0ABU5ZRZ0</accession>
<proteinExistence type="inferred from homology"/>
<name>A0ABU5ZRZ0_9FLAO</name>
<evidence type="ECO:0000313" key="5">
    <source>
        <dbReference type="Proteomes" id="UP001327027"/>
    </source>
</evidence>
<feature type="chain" id="PRO_5046040835" evidence="3">
    <location>
        <begin position="23"/>
        <end position="204"/>
    </location>
</feature>
<gene>
    <name evidence="4" type="ORF">U6A24_05210</name>
</gene>
<evidence type="ECO:0000256" key="3">
    <source>
        <dbReference type="SAM" id="SignalP"/>
    </source>
</evidence>
<dbReference type="PANTHER" id="PTHR35137:SF1">
    <property type="entry name" value="CHROMOPHORE LYASE CRL, CHLOROPLASTIC"/>
    <property type="match status" value="1"/>
</dbReference>